<organism evidence="8">
    <name type="scientific">Emiliania huxleyi</name>
    <name type="common">Coccolithophore</name>
    <name type="synonym">Pontosphaera huxleyi</name>
    <dbReference type="NCBI Taxonomy" id="2903"/>
    <lineage>
        <taxon>Eukaryota</taxon>
        <taxon>Haptista</taxon>
        <taxon>Haptophyta</taxon>
        <taxon>Prymnesiophyceae</taxon>
        <taxon>Isochrysidales</taxon>
        <taxon>Noelaerhabdaceae</taxon>
        <taxon>Emiliania</taxon>
    </lineage>
</organism>
<keyword evidence="3" id="KW-0808">Transferase</keyword>
<dbReference type="SUPFAM" id="SSF56204">
    <property type="entry name" value="Hect, E3 ligase catalytic domain"/>
    <property type="match status" value="1"/>
</dbReference>
<keyword evidence="4 5" id="KW-0833">Ubl conjugation pathway</keyword>
<dbReference type="Gene3D" id="3.90.1750.10">
    <property type="entry name" value="Hect, E3 ligase catalytic domains"/>
    <property type="match status" value="2"/>
</dbReference>
<evidence type="ECO:0000259" key="6">
    <source>
        <dbReference type="PROSITE" id="PS50237"/>
    </source>
</evidence>
<dbReference type="EC" id="2.3.2.26" evidence="2"/>
<dbReference type="SMART" id="SM00119">
    <property type="entry name" value="HECTc"/>
    <property type="match status" value="1"/>
</dbReference>
<dbReference type="Gene3D" id="3.30.2410.10">
    <property type="entry name" value="Hect, E3 ligase catalytic domain"/>
    <property type="match status" value="1"/>
</dbReference>
<gene>
    <name evidence="7" type="ORF">EHUX00137_LOCUS28884</name>
    <name evidence="8" type="ORF">EHUX00137_LOCUS28886</name>
</gene>
<dbReference type="PROSITE" id="PS50237">
    <property type="entry name" value="HECT"/>
    <property type="match status" value="1"/>
</dbReference>
<dbReference type="EMBL" id="HBIR01037007">
    <property type="protein sequence ID" value="CAE0568227.1"/>
    <property type="molecule type" value="Transcribed_RNA"/>
</dbReference>
<sequence length="322" mass="36511">MAQIFDVAYGMFEYDADTRVFWFNRSSLESHREFQLIGVLIGVAIYNGVILDVRFPHVVYKKLMRQPLGVPDLQRAFPLVGRSLQQLLDFAPAEQVEETFALCMQVTYEEFGERKVFDLVEGGGEVPVTGAGRANYALRPTEKKKDEVRAFFVLGANRAEYVRLYTQYLLVDSVATQSDAFLRGFESVCGGEAIQLFRWEELELLLCGSPNLDFEALERVTQYDDGFSCDSPCIALLWEVIHELPLEMKKKFLFFCTGSDRVPIKGLGNLSFVISRNGSDEERLPSAHTCFNHLLLPEYTTKSKLKAQLLKAVSDTEGFHII</sequence>
<accession>A0A6V2T883</accession>
<dbReference type="EMBL" id="HBIR01037009">
    <property type="protein sequence ID" value="CAE0568230.1"/>
    <property type="molecule type" value="Transcribed_RNA"/>
</dbReference>
<evidence type="ECO:0000313" key="7">
    <source>
        <dbReference type="EMBL" id="CAE0568227.1"/>
    </source>
</evidence>
<dbReference type="Pfam" id="PF00632">
    <property type="entry name" value="HECT"/>
    <property type="match status" value="1"/>
</dbReference>
<dbReference type="GO" id="GO:0000209">
    <property type="term" value="P:protein polyubiquitination"/>
    <property type="evidence" value="ECO:0007669"/>
    <property type="project" value="InterPro"/>
</dbReference>
<evidence type="ECO:0000313" key="8">
    <source>
        <dbReference type="EMBL" id="CAE0568230.1"/>
    </source>
</evidence>
<feature type="domain" description="HECT" evidence="6">
    <location>
        <begin position="1"/>
        <end position="322"/>
    </location>
</feature>
<dbReference type="PANTHER" id="PTHR45700">
    <property type="entry name" value="UBIQUITIN-PROTEIN LIGASE E3C"/>
    <property type="match status" value="1"/>
</dbReference>
<evidence type="ECO:0000256" key="3">
    <source>
        <dbReference type="ARBA" id="ARBA00022679"/>
    </source>
</evidence>
<name>A0A6V2T883_EMIHU</name>
<dbReference type="InterPro" id="IPR035983">
    <property type="entry name" value="Hect_E3_ubiquitin_ligase"/>
</dbReference>
<feature type="active site" description="Glycyl thioester intermediate" evidence="5">
    <location>
        <position position="290"/>
    </location>
</feature>
<evidence type="ECO:0000256" key="4">
    <source>
        <dbReference type="ARBA" id="ARBA00022786"/>
    </source>
</evidence>
<dbReference type="FunFam" id="3.30.2410.10:FF:000003">
    <property type="entry name" value="probable E3 ubiquitin-protein ligase HERC4 isoform X1"/>
    <property type="match status" value="1"/>
</dbReference>
<evidence type="ECO:0000256" key="1">
    <source>
        <dbReference type="ARBA" id="ARBA00000885"/>
    </source>
</evidence>
<dbReference type="PANTHER" id="PTHR45700:SF8">
    <property type="entry name" value="HECT-TYPE E3 UBIQUITIN TRANSFERASE"/>
    <property type="match status" value="1"/>
</dbReference>
<protein>
    <recommendedName>
        <fullName evidence="2">HECT-type E3 ubiquitin transferase</fullName>
        <ecNumber evidence="2">2.3.2.26</ecNumber>
    </recommendedName>
</protein>
<evidence type="ECO:0000256" key="2">
    <source>
        <dbReference type="ARBA" id="ARBA00012485"/>
    </source>
</evidence>
<evidence type="ECO:0000256" key="5">
    <source>
        <dbReference type="PROSITE-ProRule" id="PRU00104"/>
    </source>
</evidence>
<dbReference type="GO" id="GO:0061630">
    <property type="term" value="F:ubiquitin protein ligase activity"/>
    <property type="evidence" value="ECO:0007669"/>
    <property type="project" value="UniProtKB-EC"/>
</dbReference>
<dbReference type="Gene3D" id="3.30.2160.10">
    <property type="entry name" value="Hect, E3 ligase catalytic domain"/>
    <property type="match status" value="2"/>
</dbReference>
<comment type="catalytic activity">
    <reaction evidence="1">
        <text>S-ubiquitinyl-[E2 ubiquitin-conjugating enzyme]-L-cysteine + [acceptor protein]-L-lysine = [E2 ubiquitin-conjugating enzyme]-L-cysteine + N(6)-ubiquitinyl-[acceptor protein]-L-lysine.</text>
        <dbReference type="EC" id="2.3.2.26"/>
    </reaction>
</comment>
<reference evidence="8" key="1">
    <citation type="submission" date="2021-01" db="EMBL/GenBank/DDBJ databases">
        <authorList>
            <person name="Corre E."/>
            <person name="Pelletier E."/>
            <person name="Niang G."/>
            <person name="Scheremetjew M."/>
            <person name="Finn R."/>
            <person name="Kale V."/>
            <person name="Holt S."/>
            <person name="Cochrane G."/>
            <person name="Meng A."/>
            <person name="Brown T."/>
            <person name="Cohen L."/>
        </authorList>
    </citation>
    <scope>NUCLEOTIDE SEQUENCE</scope>
    <source>
        <strain evidence="8">379</strain>
    </source>
</reference>
<dbReference type="CDD" id="cd00078">
    <property type="entry name" value="HECTc"/>
    <property type="match status" value="1"/>
</dbReference>
<proteinExistence type="predicted"/>
<dbReference type="InterPro" id="IPR000569">
    <property type="entry name" value="HECT_dom"/>
</dbReference>
<dbReference type="AlphaFoldDB" id="A0A6V2T883"/>
<dbReference type="InterPro" id="IPR044611">
    <property type="entry name" value="E3A/B/C-like"/>
</dbReference>